<proteinExistence type="inferred from homology"/>
<comment type="similarity">
    <text evidence="2">Belongs to the oligopeptide OPT transporter (TC 2.A.67.1) family.</text>
</comment>
<dbReference type="GO" id="GO:0015031">
    <property type="term" value="P:protein transport"/>
    <property type="evidence" value="ECO:0007669"/>
    <property type="project" value="UniProtKB-KW"/>
</dbReference>
<evidence type="ECO:0000256" key="6">
    <source>
        <dbReference type="ARBA" id="ARBA00022927"/>
    </source>
</evidence>
<protein>
    <submittedName>
        <fullName evidence="11">Oligopeptide transporter 7</fullName>
    </submittedName>
</protein>
<dbReference type="EMBL" id="GDJX01003311">
    <property type="protein sequence ID" value="JAT64625.1"/>
    <property type="molecule type" value="Transcribed_RNA"/>
</dbReference>
<dbReference type="GO" id="GO:0016020">
    <property type="term" value="C:membrane"/>
    <property type="evidence" value="ECO:0007669"/>
    <property type="project" value="UniProtKB-SubCell"/>
</dbReference>
<evidence type="ECO:0000256" key="2">
    <source>
        <dbReference type="ARBA" id="ARBA00005484"/>
    </source>
</evidence>
<feature type="transmembrane region" description="Helical" evidence="10">
    <location>
        <begin position="580"/>
        <end position="602"/>
    </location>
</feature>
<evidence type="ECO:0000256" key="7">
    <source>
        <dbReference type="ARBA" id="ARBA00022989"/>
    </source>
</evidence>
<feature type="transmembrane region" description="Helical" evidence="10">
    <location>
        <begin position="730"/>
        <end position="751"/>
    </location>
</feature>
<feature type="transmembrane region" description="Helical" evidence="10">
    <location>
        <begin position="496"/>
        <end position="518"/>
    </location>
</feature>
<keyword evidence="7 10" id="KW-1133">Transmembrane helix</keyword>
<dbReference type="InterPro" id="IPR004648">
    <property type="entry name" value="Oligpept_transpt"/>
</dbReference>
<sequence>FSPTHGGLPLFSSYSSLLFSDGGRGQQLPRASPSTVSAKGRVGRIGGGRGMAPRVLEELEGGPPPVGEGEEENSPVQQVAMTVPTTDDTTLPVLTFRMWVLGTLSCVVLSFVNQFFWYRKEPLTVSAISAQIAVLPLGHLMARVITKRAFLKGTRWEFTLNPGPFNVKEHVLITIFANSGAGTVYAMHIVTAVKIYYQKELTFFVAFLVVLTTQVLGFGWAGIFRRYLVKPAEMWWPSNLIQVSLFGALHEKEKRPKGSLSRNQFFLIALICSFAYYVFPGYLFQLLTSISWVCFVFPSSILAQQIGSGMEGMGVGVLGLDWSTVSSYLGSPLASPWFATANVAVGFFIIMYIITPMSYWNNVYDAKTFPFFSSGLFNAAGDRYNISSIIDPNFHLDVGAYEKNGPLHLSTFFAMTYGVGFAALTATVVHVLLFHGSDIWKLTRTAFSEQKMDIHTKLMSKYKQVPEWWFVCILLSNIALTLFACMYYNAQLQLPWWGVLLCCAIAFFFTLPISIIAATTNQAPGLNIITEYIIGYMYPGRPVANILFKTYGYISMSQALTFLQDFKLGHYMKIPPRCMYTAQLVGTVVAGVVNLTVAWWMLENIDNICDVDGLHPDSPWTCPKYRVTFDASVIWGLIGPGRLFGHGGLYRNLVWLFLVGAVLPVPVWALSRWFPEQKWIPLVNIPVISYGFAGMPPATPTNIATWLATGTVFNFFVFRYRKAWWQKYNYVLSAALDAGTAFMGVLLFFALQNENRNLNWWGTKLDHCPLATCPTAPGINVHGCPMF</sequence>
<evidence type="ECO:0000256" key="1">
    <source>
        <dbReference type="ARBA" id="ARBA00004141"/>
    </source>
</evidence>
<name>A0A1D1ZCR3_9ARAE</name>
<feature type="transmembrane region" description="Helical" evidence="10">
    <location>
        <begin position="701"/>
        <end position="718"/>
    </location>
</feature>
<dbReference type="InterPro" id="IPR004813">
    <property type="entry name" value="OPT"/>
</dbReference>
<keyword evidence="6" id="KW-0653">Protein transport</keyword>
<dbReference type="GO" id="GO:0035673">
    <property type="term" value="F:oligopeptide transmembrane transporter activity"/>
    <property type="evidence" value="ECO:0007669"/>
    <property type="project" value="InterPro"/>
</dbReference>
<feature type="transmembrane region" description="Helical" evidence="10">
    <location>
        <begin position="260"/>
        <end position="278"/>
    </location>
</feature>
<evidence type="ECO:0000256" key="8">
    <source>
        <dbReference type="ARBA" id="ARBA00023136"/>
    </source>
</evidence>
<comment type="subcellular location">
    <subcellularLocation>
        <location evidence="1">Membrane</location>
        <topology evidence="1">Multi-pass membrane protein</topology>
    </subcellularLocation>
</comment>
<feature type="non-terminal residue" evidence="11">
    <location>
        <position position="1"/>
    </location>
</feature>
<feature type="transmembrane region" description="Helical" evidence="10">
    <location>
        <begin position="468"/>
        <end position="490"/>
    </location>
</feature>
<feature type="transmembrane region" description="Helical" evidence="10">
    <location>
        <begin position="203"/>
        <end position="224"/>
    </location>
</feature>
<keyword evidence="5" id="KW-0571">Peptide transport</keyword>
<evidence type="ECO:0000256" key="5">
    <source>
        <dbReference type="ARBA" id="ARBA00022856"/>
    </source>
</evidence>
<evidence type="ECO:0000256" key="3">
    <source>
        <dbReference type="ARBA" id="ARBA00022448"/>
    </source>
</evidence>
<keyword evidence="8 10" id="KW-0472">Membrane</keyword>
<organism evidence="11">
    <name type="scientific">Anthurium amnicola</name>
    <dbReference type="NCBI Taxonomy" id="1678845"/>
    <lineage>
        <taxon>Eukaryota</taxon>
        <taxon>Viridiplantae</taxon>
        <taxon>Streptophyta</taxon>
        <taxon>Embryophyta</taxon>
        <taxon>Tracheophyta</taxon>
        <taxon>Spermatophyta</taxon>
        <taxon>Magnoliopsida</taxon>
        <taxon>Liliopsida</taxon>
        <taxon>Araceae</taxon>
        <taxon>Pothoideae</taxon>
        <taxon>Potheae</taxon>
        <taxon>Anthurium</taxon>
    </lineage>
</organism>
<gene>
    <name evidence="11" type="primary">OPT7_4</name>
    <name evidence="11" type="ORF">g.123594</name>
</gene>
<dbReference type="Pfam" id="PF03169">
    <property type="entry name" value="OPT"/>
    <property type="match status" value="1"/>
</dbReference>
<keyword evidence="3" id="KW-0813">Transport</keyword>
<feature type="transmembrane region" description="Helical" evidence="10">
    <location>
        <begin position="653"/>
        <end position="670"/>
    </location>
</feature>
<reference evidence="11" key="1">
    <citation type="submission" date="2015-07" db="EMBL/GenBank/DDBJ databases">
        <title>Transcriptome Assembly of Anthurium amnicola.</title>
        <authorList>
            <person name="Suzuki J."/>
        </authorList>
    </citation>
    <scope>NUCLEOTIDE SEQUENCE</scope>
</reference>
<dbReference type="AlphaFoldDB" id="A0A1D1ZCR3"/>
<evidence type="ECO:0000256" key="9">
    <source>
        <dbReference type="SAM" id="MobiDB-lite"/>
    </source>
</evidence>
<keyword evidence="4 10" id="KW-0812">Transmembrane</keyword>
<feature type="transmembrane region" description="Helical" evidence="10">
    <location>
        <begin position="337"/>
        <end position="355"/>
    </location>
</feature>
<evidence type="ECO:0000313" key="11">
    <source>
        <dbReference type="EMBL" id="JAT64625.1"/>
    </source>
</evidence>
<dbReference type="PANTHER" id="PTHR22601">
    <property type="entry name" value="ISP4 LIKE PROTEIN"/>
    <property type="match status" value="1"/>
</dbReference>
<accession>A0A1D1ZCR3</accession>
<feature type="transmembrane region" description="Helical" evidence="10">
    <location>
        <begin position="171"/>
        <end position="197"/>
    </location>
</feature>
<feature type="transmembrane region" description="Helical" evidence="10">
    <location>
        <begin position="98"/>
        <end position="117"/>
    </location>
</feature>
<feature type="region of interest" description="Disordered" evidence="9">
    <location>
        <begin position="24"/>
        <end position="49"/>
    </location>
</feature>
<evidence type="ECO:0000256" key="4">
    <source>
        <dbReference type="ARBA" id="ARBA00022692"/>
    </source>
</evidence>
<evidence type="ECO:0000256" key="10">
    <source>
        <dbReference type="SAM" id="Phobius"/>
    </source>
</evidence>
<dbReference type="NCBIfam" id="TIGR00727">
    <property type="entry name" value="ISP4_OPT"/>
    <property type="match status" value="1"/>
</dbReference>
<feature type="transmembrane region" description="Helical" evidence="10">
    <location>
        <begin position="412"/>
        <end position="434"/>
    </location>
</feature>
<dbReference type="NCBIfam" id="TIGR00728">
    <property type="entry name" value="OPT_sfam"/>
    <property type="match status" value="1"/>
</dbReference>